<feature type="region of interest" description="Disordered" evidence="1">
    <location>
        <begin position="1"/>
        <end position="20"/>
    </location>
</feature>
<proteinExistence type="predicted"/>
<protein>
    <submittedName>
        <fullName evidence="2">Transposase</fullName>
    </submittedName>
</protein>
<dbReference type="InterPro" id="IPR001387">
    <property type="entry name" value="Cro/C1-type_HTH"/>
</dbReference>
<dbReference type="InterPro" id="IPR009057">
    <property type="entry name" value="Homeodomain-like_sf"/>
</dbReference>
<accession>A0A7Y9ZCM2</accession>
<evidence type="ECO:0000313" key="3">
    <source>
        <dbReference type="Proteomes" id="UP000547973"/>
    </source>
</evidence>
<dbReference type="Pfam" id="PF13384">
    <property type="entry name" value="HTH_23"/>
    <property type="match status" value="1"/>
</dbReference>
<dbReference type="Proteomes" id="UP000547973">
    <property type="component" value="Unassembled WGS sequence"/>
</dbReference>
<organism evidence="2 3">
    <name type="scientific">Demequina lutea</name>
    <dbReference type="NCBI Taxonomy" id="431489"/>
    <lineage>
        <taxon>Bacteria</taxon>
        <taxon>Bacillati</taxon>
        <taxon>Actinomycetota</taxon>
        <taxon>Actinomycetes</taxon>
        <taxon>Micrococcales</taxon>
        <taxon>Demequinaceae</taxon>
        <taxon>Demequina</taxon>
    </lineage>
</organism>
<evidence type="ECO:0000256" key="1">
    <source>
        <dbReference type="SAM" id="MobiDB-lite"/>
    </source>
</evidence>
<dbReference type="AlphaFoldDB" id="A0A7Y9ZCM2"/>
<dbReference type="RefSeq" id="WP_062075518.1">
    <property type="nucleotide sequence ID" value="NZ_JACBZO010000002.1"/>
</dbReference>
<dbReference type="EMBL" id="JACBZO010000002">
    <property type="protein sequence ID" value="NYI42909.1"/>
    <property type="molecule type" value="Genomic_DNA"/>
</dbReference>
<dbReference type="SUPFAM" id="SSF46689">
    <property type="entry name" value="Homeodomain-like"/>
    <property type="match status" value="1"/>
</dbReference>
<comment type="caution">
    <text evidence="2">The sequence shown here is derived from an EMBL/GenBank/DDBJ whole genome shotgun (WGS) entry which is preliminary data.</text>
</comment>
<sequence length="177" mass="19917">MEVVLSSRRVKKGRGRRPLSAKREKFMGLRERGWSIRAAAREVGVSRSSGSNWARGYKTYRKGQEIGNNKRFEAMNEIRREWLEQFTRRATPPKSYLPAVVALMVSVSPTDDLWAQERDGALDPDALTNSTAAVALIRALVTTIEGSIDKTIWRSAGPFQARYLAALQSWGYTLTDP</sequence>
<dbReference type="CDD" id="cd00093">
    <property type="entry name" value="HTH_XRE"/>
    <property type="match status" value="1"/>
</dbReference>
<keyword evidence="3" id="KW-1185">Reference proteome</keyword>
<gene>
    <name evidence="2" type="ORF">BKA03_003083</name>
</gene>
<reference evidence="2 3" key="1">
    <citation type="submission" date="2020-07" db="EMBL/GenBank/DDBJ databases">
        <title>Sequencing the genomes of 1000 actinobacteria strains.</title>
        <authorList>
            <person name="Klenk H.-P."/>
        </authorList>
    </citation>
    <scope>NUCLEOTIDE SEQUENCE [LARGE SCALE GENOMIC DNA]</scope>
    <source>
        <strain evidence="2 3">DSM 19970</strain>
    </source>
</reference>
<feature type="compositionally biased region" description="Basic residues" evidence="1">
    <location>
        <begin position="8"/>
        <end position="20"/>
    </location>
</feature>
<evidence type="ECO:0000313" key="2">
    <source>
        <dbReference type="EMBL" id="NYI42909.1"/>
    </source>
</evidence>
<name>A0A7Y9ZCM2_9MICO</name>